<dbReference type="Gene3D" id="1.20.1250.20">
    <property type="entry name" value="MFS general substrate transporter like domains"/>
    <property type="match status" value="2"/>
</dbReference>
<dbReference type="Proteomes" id="UP001383192">
    <property type="component" value="Unassembled WGS sequence"/>
</dbReference>
<evidence type="ECO:0000313" key="5">
    <source>
        <dbReference type="EMBL" id="KAK7034033.1"/>
    </source>
</evidence>
<evidence type="ECO:0000256" key="2">
    <source>
        <dbReference type="ARBA" id="ARBA00006727"/>
    </source>
</evidence>
<keyword evidence="6" id="KW-1185">Reference proteome</keyword>
<dbReference type="InterPro" id="IPR011701">
    <property type="entry name" value="MFS"/>
</dbReference>
<name>A0AAW0C6H6_9AGAR</name>
<feature type="transmembrane region" description="Helical" evidence="4">
    <location>
        <begin position="173"/>
        <end position="192"/>
    </location>
</feature>
<dbReference type="InterPro" id="IPR036259">
    <property type="entry name" value="MFS_trans_sf"/>
</dbReference>
<feature type="region of interest" description="Disordered" evidence="3">
    <location>
        <begin position="1"/>
        <end position="31"/>
    </location>
</feature>
<feature type="transmembrane region" description="Helical" evidence="4">
    <location>
        <begin position="102"/>
        <end position="121"/>
    </location>
</feature>
<feature type="transmembrane region" description="Helical" evidence="4">
    <location>
        <begin position="310"/>
        <end position="333"/>
    </location>
</feature>
<dbReference type="SUPFAM" id="SSF103473">
    <property type="entry name" value="MFS general substrate transporter"/>
    <property type="match status" value="1"/>
</dbReference>
<feature type="transmembrane region" description="Helical" evidence="4">
    <location>
        <begin position="339"/>
        <end position="359"/>
    </location>
</feature>
<feature type="transmembrane region" description="Helical" evidence="4">
    <location>
        <begin position="371"/>
        <end position="392"/>
    </location>
</feature>
<feature type="transmembrane region" description="Helical" evidence="4">
    <location>
        <begin position="425"/>
        <end position="443"/>
    </location>
</feature>
<protein>
    <recommendedName>
        <fullName evidence="7">Major facilitator superfamily (MFS) profile domain-containing protein</fullName>
    </recommendedName>
</protein>
<evidence type="ECO:0000256" key="3">
    <source>
        <dbReference type="SAM" id="MobiDB-lite"/>
    </source>
</evidence>
<dbReference type="PANTHER" id="PTHR11360:SF177">
    <property type="entry name" value="RIBOFLAVIN TRANSPORTER MCH5"/>
    <property type="match status" value="1"/>
</dbReference>
<dbReference type="GO" id="GO:0016020">
    <property type="term" value="C:membrane"/>
    <property type="evidence" value="ECO:0007669"/>
    <property type="project" value="UniProtKB-SubCell"/>
</dbReference>
<dbReference type="PANTHER" id="PTHR11360">
    <property type="entry name" value="MONOCARBOXYLATE TRANSPORTER"/>
    <property type="match status" value="1"/>
</dbReference>
<organism evidence="5 6">
    <name type="scientific">Paramarasmius palmivorus</name>
    <dbReference type="NCBI Taxonomy" id="297713"/>
    <lineage>
        <taxon>Eukaryota</taxon>
        <taxon>Fungi</taxon>
        <taxon>Dikarya</taxon>
        <taxon>Basidiomycota</taxon>
        <taxon>Agaricomycotina</taxon>
        <taxon>Agaricomycetes</taxon>
        <taxon>Agaricomycetidae</taxon>
        <taxon>Agaricales</taxon>
        <taxon>Marasmiineae</taxon>
        <taxon>Marasmiaceae</taxon>
        <taxon>Paramarasmius</taxon>
    </lineage>
</organism>
<accession>A0AAW0C6H6</accession>
<gene>
    <name evidence="5" type="ORF">VNI00_012464</name>
</gene>
<evidence type="ECO:0000256" key="1">
    <source>
        <dbReference type="ARBA" id="ARBA00004141"/>
    </source>
</evidence>
<comment type="similarity">
    <text evidence="2">Belongs to the major facilitator superfamily. Monocarboxylate porter (TC 2.A.1.13) family.</text>
</comment>
<sequence length="456" mass="49719">MSSYQHHREGSSANSAHSQQERRSLSPNEFKNARDSLAVDDSRLEVPDEPLPSFPEGGPQAVRTIIGAFLVLFVQFGIMNSFGVFEAQYKSVNLRSKSSSDIAWIGTCQFFVFFFSGAFVGRFFDSFGAQFLLFPGAVILRKAFSSELGAHWHFSAPALSSITHWYEQKRGRMMGLVTAGSSLGGVVFPIALNKLIPAVGFPLALRIVASICAAILLPASFLIRTRLPRRPFNRDLGSLVDVGGFKDFKYTLFLVASAITMLGSYNPYYFVTVYSETHHFSPNISLYSLAILNAGSFFGRLIPGILADKLGFFNILSIALTIAGPILFSWTAVSSQGPFVVWMVFYGFFSGAFIALMPACVGKFTPDPSKYGGRAGMLFAFVGTAVLVSGSYHPRTFFVLSRSSKCGPPIAGALIERAHGSFDDMIVYSGVMCLAGAVLYWTARFKSTGGKLLVKF</sequence>
<comment type="caution">
    <text evidence="5">The sequence shown here is derived from an EMBL/GenBank/DDBJ whole genome shotgun (WGS) entry which is preliminary data.</text>
</comment>
<reference evidence="5 6" key="1">
    <citation type="submission" date="2024-01" db="EMBL/GenBank/DDBJ databases">
        <title>A draft genome for a cacao thread blight-causing isolate of Paramarasmius palmivorus.</title>
        <authorList>
            <person name="Baruah I.K."/>
            <person name="Bukari Y."/>
            <person name="Amoako-Attah I."/>
            <person name="Meinhardt L.W."/>
            <person name="Bailey B.A."/>
            <person name="Cohen S.P."/>
        </authorList>
    </citation>
    <scope>NUCLEOTIDE SEQUENCE [LARGE SCALE GENOMIC DNA]</scope>
    <source>
        <strain evidence="5 6">GH-12</strain>
    </source>
</reference>
<evidence type="ECO:0008006" key="7">
    <source>
        <dbReference type="Google" id="ProtNLM"/>
    </source>
</evidence>
<dbReference type="Pfam" id="PF07690">
    <property type="entry name" value="MFS_1"/>
    <property type="match status" value="1"/>
</dbReference>
<evidence type="ECO:0000313" key="6">
    <source>
        <dbReference type="Proteomes" id="UP001383192"/>
    </source>
</evidence>
<comment type="subcellular location">
    <subcellularLocation>
        <location evidence="1">Membrane</location>
        <topology evidence="1">Multi-pass membrane protein</topology>
    </subcellularLocation>
</comment>
<dbReference type="AlphaFoldDB" id="A0AAW0C6H6"/>
<evidence type="ECO:0000256" key="4">
    <source>
        <dbReference type="SAM" id="Phobius"/>
    </source>
</evidence>
<dbReference type="EMBL" id="JAYKXP010000058">
    <property type="protein sequence ID" value="KAK7034033.1"/>
    <property type="molecule type" value="Genomic_DNA"/>
</dbReference>
<keyword evidence="4" id="KW-1133">Transmembrane helix</keyword>
<feature type="transmembrane region" description="Helical" evidence="4">
    <location>
        <begin position="204"/>
        <end position="227"/>
    </location>
</feature>
<keyword evidence="4" id="KW-0812">Transmembrane</keyword>
<feature type="compositionally biased region" description="Basic and acidic residues" evidence="3">
    <location>
        <begin position="1"/>
        <end position="10"/>
    </location>
</feature>
<feature type="transmembrane region" description="Helical" evidence="4">
    <location>
        <begin position="285"/>
        <end position="303"/>
    </location>
</feature>
<feature type="transmembrane region" description="Helical" evidence="4">
    <location>
        <begin position="61"/>
        <end position="82"/>
    </location>
</feature>
<dbReference type="InterPro" id="IPR050327">
    <property type="entry name" value="Proton-linked_MCT"/>
</dbReference>
<keyword evidence="4" id="KW-0472">Membrane</keyword>
<dbReference type="GO" id="GO:0022857">
    <property type="term" value="F:transmembrane transporter activity"/>
    <property type="evidence" value="ECO:0007669"/>
    <property type="project" value="InterPro"/>
</dbReference>
<feature type="transmembrane region" description="Helical" evidence="4">
    <location>
        <begin position="248"/>
        <end position="265"/>
    </location>
</feature>
<proteinExistence type="inferred from homology"/>